<protein>
    <recommendedName>
        <fullName evidence="3">MinD-like ATPase involved in chromosome partitioning or flagellar assembly</fullName>
    </recommendedName>
</protein>
<name>A0ABV5EGA5_9ACTN</name>
<keyword evidence="2" id="KW-1185">Reference proteome</keyword>
<dbReference type="EMBL" id="JAYMRP010000024">
    <property type="protein sequence ID" value="MFB8775816.1"/>
    <property type="molecule type" value="Genomic_DNA"/>
</dbReference>
<gene>
    <name evidence="1" type="ORF">VSS16_24270</name>
</gene>
<reference evidence="1 2" key="1">
    <citation type="submission" date="2024-01" db="EMBL/GenBank/DDBJ databases">
        <title>Genome mining of biosynthetic gene clusters to explore secondary metabolites of Streptomyces sp.</title>
        <authorList>
            <person name="Baig A."/>
            <person name="Ajitkumar Shintre N."/>
            <person name="Kumar H."/>
            <person name="Anbarasu A."/>
            <person name="Ramaiah S."/>
        </authorList>
    </citation>
    <scope>NUCLEOTIDE SEQUENCE [LARGE SCALE GENOMIC DNA]</scope>
    <source>
        <strain evidence="1 2">A57</strain>
    </source>
</reference>
<accession>A0ABV5EGA5</accession>
<dbReference type="InterPro" id="IPR050625">
    <property type="entry name" value="ParA/MinD_ATPase"/>
</dbReference>
<evidence type="ECO:0000313" key="1">
    <source>
        <dbReference type="EMBL" id="MFB8775816.1"/>
    </source>
</evidence>
<dbReference type="Proteomes" id="UP001585080">
    <property type="component" value="Unassembled WGS sequence"/>
</dbReference>
<dbReference type="SUPFAM" id="SSF52540">
    <property type="entry name" value="P-loop containing nucleoside triphosphate hydrolases"/>
    <property type="match status" value="1"/>
</dbReference>
<dbReference type="PANTHER" id="PTHR43384">
    <property type="entry name" value="SEPTUM SITE-DETERMINING PROTEIN MIND HOMOLOG, CHLOROPLASTIC-RELATED"/>
    <property type="match status" value="1"/>
</dbReference>
<organism evidence="1 2">
    <name type="scientific">Streptomyces broussonetiae</name>
    <dbReference type="NCBI Taxonomy" id="2686304"/>
    <lineage>
        <taxon>Bacteria</taxon>
        <taxon>Bacillati</taxon>
        <taxon>Actinomycetota</taxon>
        <taxon>Actinomycetes</taxon>
        <taxon>Kitasatosporales</taxon>
        <taxon>Streptomycetaceae</taxon>
        <taxon>Streptomyces</taxon>
    </lineage>
</organism>
<dbReference type="PANTHER" id="PTHR43384:SF14">
    <property type="entry name" value="ESX-1 SECRETION-ASSOCIATED PROTEIN ESPI"/>
    <property type="match status" value="1"/>
</dbReference>
<proteinExistence type="predicted"/>
<dbReference type="InterPro" id="IPR027417">
    <property type="entry name" value="P-loop_NTPase"/>
</dbReference>
<sequence length="295" mass="30960">MFVLRRSVVLGDLSDSVLDGRALGRFGAARRRAEAQLERLRAPLRHGLRLTLLGAHANSGRATTTVLLGSVLAAVRGEPVLAVDGAPTVGALAEFLTGNWWSSTSVGLREVARLPDGAPYRAIRARTAPLPSGLRVLARGGLAASSPAHPQEYARMLALTDPYYSFVLTDWSPARLDESAEPVLKLTDRLVLCCATHGSSLDAAARTLETLREGGHRPLADGAVVAAVDVQGAGAGRGLTDDAAGRLGVAAHRLVRVPFDPATHQAAAWNLNRLRPATTRAYVDLAAAVLDAGAE</sequence>
<evidence type="ECO:0000313" key="2">
    <source>
        <dbReference type="Proteomes" id="UP001585080"/>
    </source>
</evidence>
<comment type="caution">
    <text evidence="1">The sequence shown here is derived from an EMBL/GenBank/DDBJ whole genome shotgun (WGS) entry which is preliminary data.</text>
</comment>
<evidence type="ECO:0008006" key="3">
    <source>
        <dbReference type="Google" id="ProtNLM"/>
    </source>
</evidence>
<dbReference type="RefSeq" id="WP_376734401.1">
    <property type="nucleotide sequence ID" value="NZ_JAYMRP010000024.1"/>
</dbReference>
<dbReference type="Gene3D" id="3.40.50.300">
    <property type="entry name" value="P-loop containing nucleotide triphosphate hydrolases"/>
    <property type="match status" value="1"/>
</dbReference>